<dbReference type="InterPro" id="IPR011050">
    <property type="entry name" value="Pectin_lyase_fold/virulence"/>
</dbReference>
<dbReference type="Pfam" id="PF13229">
    <property type="entry name" value="Beta_helix"/>
    <property type="match status" value="1"/>
</dbReference>
<name>A0ABW8C3M3_9ACTN</name>
<dbReference type="SUPFAM" id="SSF51126">
    <property type="entry name" value="Pectin lyase-like"/>
    <property type="match status" value="1"/>
</dbReference>
<feature type="domain" description="Right handed beta helix" evidence="2">
    <location>
        <begin position="204"/>
        <end position="384"/>
    </location>
</feature>
<accession>A0ABW8C3M3</accession>
<evidence type="ECO:0000313" key="3">
    <source>
        <dbReference type="EMBL" id="MFI9100412.1"/>
    </source>
</evidence>
<dbReference type="Gene3D" id="2.160.20.10">
    <property type="entry name" value="Single-stranded right-handed beta-helix, Pectin lyase-like"/>
    <property type="match status" value="1"/>
</dbReference>
<dbReference type="RefSeq" id="WP_399645573.1">
    <property type="nucleotide sequence ID" value="NZ_JBITYG010000002.1"/>
</dbReference>
<evidence type="ECO:0000256" key="1">
    <source>
        <dbReference type="SAM" id="SignalP"/>
    </source>
</evidence>
<protein>
    <submittedName>
        <fullName evidence="3">Right-handed parallel beta-helix repeat-containing protein</fullName>
    </submittedName>
</protein>
<evidence type="ECO:0000259" key="2">
    <source>
        <dbReference type="Pfam" id="PF13229"/>
    </source>
</evidence>
<evidence type="ECO:0000313" key="4">
    <source>
        <dbReference type="Proteomes" id="UP001614394"/>
    </source>
</evidence>
<dbReference type="EMBL" id="JBITYG010000002">
    <property type="protein sequence ID" value="MFI9100412.1"/>
    <property type="molecule type" value="Genomic_DNA"/>
</dbReference>
<organism evidence="3 4">
    <name type="scientific">Streptomyces fildesensis</name>
    <dbReference type="NCBI Taxonomy" id="375757"/>
    <lineage>
        <taxon>Bacteria</taxon>
        <taxon>Bacillati</taxon>
        <taxon>Actinomycetota</taxon>
        <taxon>Actinomycetes</taxon>
        <taxon>Kitasatosporales</taxon>
        <taxon>Streptomycetaceae</taxon>
        <taxon>Streptomyces</taxon>
    </lineage>
</organism>
<sequence length="509" mass="52595">MTRIKPVRTLTGACFAAVLLFAMAVPASAGTTGTTRYVDCAAGSDSAAGTSTTTAWRSLTKVNATVLHPGDTLRFKAGTSCGGTLTPRGSGTAQHPVTVNTYGSGSAARIDGQGATAAVFLHNVEGYVLRHLDITNTGPAPAATQQRVGVYVLLEDYGTGRHYTVDDLTVHDVNGCDCRDNDTSGGIVFAAGGASVPTGFDDIRVTGNRVTHVDRAGIGISSSWQRRASNPTGPGTQFVPNTHVLIEENRVGDTGGDGIMVVNGVDPLVQRNTVAGYNTRSTDYNVGAYAWNSDRAVFQYNEVSGGVAPGMAFDLEGGSSDTLYQYNFSHDNGAGFLFICPSGISASGGTVRYNISQNDHGDGFFGVITSPCGDEPGTKIYNNTVYAPTAANLIQVYGTSTMQLTDNIFVGSPAGSVISDATSTYSHNVYQNVAAGSPLGAHPFTGDPLLTAPGTAHSRTDTAGYRLRTGSPALHTGTPVANNGGRDYFGNPVPSGSPNIGAYQGCAVS</sequence>
<dbReference type="Proteomes" id="UP001614394">
    <property type="component" value="Unassembled WGS sequence"/>
</dbReference>
<proteinExistence type="predicted"/>
<dbReference type="SMART" id="SM00710">
    <property type="entry name" value="PbH1"/>
    <property type="match status" value="4"/>
</dbReference>
<keyword evidence="1" id="KW-0732">Signal</keyword>
<dbReference type="InterPro" id="IPR006626">
    <property type="entry name" value="PbH1"/>
</dbReference>
<dbReference type="InterPro" id="IPR039448">
    <property type="entry name" value="Beta_helix"/>
</dbReference>
<feature type="chain" id="PRO_5046166881" evidence="1">
    <location>
        <begin position="30"/>
        <end position="509"/>
    </location>
</feature>
<reference evidence="3 4" key="1">
    <citation type="submission" date="2024-10" db="EMBL/GenBank/DDBJ databases">
        <title>The Natural Products Discovery Center: Release of the First 8490 Sequenced Strains for Exploring Actinobacteria Biosynthetic Diversity.</title>
        <authorList>
            <person name="Kalkreuter E."/>
            <person name="Kautsar S.A."/>
            <person name="Yang D."/>
            <person name="Bader C.D."/>
            <person name="Teijaro C.N."/>
            <person name="Fluegel L."/>
            <person name="Davis C.M."/>
            <person name="Simpson J.R."/>
            <person name="Lauterbach L."/>
            <person name="Steele A.D."/>
            <person name="Gui C."/>
            <person name="Meng S."/>
            <person name="Li G."/>
            <person name="Viehrig K."/>
            <person name="Ye F."/>
            <person name="Su P."/>
            <person name="Kiefer A.F."/>
            <person name="Nichols A."/>
            <person name="Cepeda A.J."/>
            <person name="Yan W."/>
            <person name="Fan B."/>
            <person name="Jiang Y."/>
            <person name="Adhikari A."/>
            <person name="Zheng C.-J."/>
            <person name="Schuster L."/>
            <person name="Cowan T.M."/>
            <person name="Smanski M.J."/>
            <person name="Chevrette M.G."/>
            <person name="De Carvalho L.P.S."/>
            <person name="Shen B."/>
        </authorList>
    </citation>
    <scope>NUCLEOTIDE SEQUENCE [LARGE SCALE GENOMIC DNA]</scope>
    <source>
        <strain evidence="3 4">NPDC053399</strain>
    </source>
</reference>
<gene>
    <name evidence="3" type="ORF">ACIGXA_07785</name>
</gene>
<keyword evidence="4" id="KW-1185">Reference proteome</keyword>
<feature type="signal peptide" evidence="1">
    <location>
        <begin position="1"/>
        <end position="29"/>
    </location>
</feature>
<comment type="caution">
    <text evidence="3">The sequence shown here is derived from an EMBL/GenBank/DDBJ whole genome shotgun (WGS) entry which is preliminary data.</text>
</comment>
<dbReference type="InterPro" id="IPR012334">
    <property type="entry name" value="Pectin_lyas_fold"/>
</dbReference>